<dbReference type="SUPFAM" id="SSF51905">
    <property type="entry name" value="FAD/NAD(P)-binding domain"/>
    <property type="match status" value="1"/>
</dbReference>
<gene>
    <name evidence="5" type="ORF">K505DRAFT_228956</name>
</gene>
<keyword evidence="5" id="KW-0503">Monooxygenase</keyword>
<evidence type="ECO:0000256" key="1">
    <source>
        <dbReference type="ARBA" id="ARBA00010139"/>
    </source>
</evidence>
<evidence type="ECO:0000256" key="2">
    <source>
        <dbReference type="ARBA" id="ARBA00022630"/>
    </source>
</evidence>
<keyword evidence="4" id="KW-0560">Oxidoreductase</keyword>
<comment type="similarity">
    <text evidence="1">Belongs to the FAD-binding monooxygenase family.</text>
</comment>
<dbReference type="Gene3D" id="3.50.50.60">
    <property type="entry name" value="FAD/NAD(P)-binding domain"/>
    <property type="match status" value="2"/>
</dbReference>
<keyword evidence="3" id="KW-0274">FAD</keyword>
<dbReference type="InterPro" id="IPR036188">
    <property type="entry name" value="FAD/NAD-bd_sf"/>
</dbReference>
<protein>
    <submittedName>
        <fullName evidence="5">Flavin-binding monooxygenase-like protein</fullName>
    </submittedName>
</protein>
<proteinExistence type="inferred from homology"/>
<keyword evidence="2" id="KW-0285">Flavoprotein</keyword>
<dbReference type="GO" id="GO:0004499">
    <property type="term" value="F:N,N-dimethylaniline monooxygenase activity"/>
    <property type="evidence" value="ECO:0007669"/>
    <property type="project" value="InterPro"/>
</dbReference>
<dbReference type="Pfam" id="PF00743">
    <property type="entry name" value="FMO-like"/>
    <property type="match status" value="1"/>
</dbReference>
<reference evidence="5" key="1">
    <citation type="journal article" date="2020" name="Stud. Mycol.">
        <title>101 Dothideomycetes genomes: a test case for predicting lifestyles and emergence of pathogens.</title>
        <authorList>
            <person name="Haridas S."/>
            <person name="Albert R."/>
            <person name="Binder M."/>
            <person name="Bloem J."/>
            <person name="Labutti K."/>
            <person name="Salamov A."/>
            <person name="Andreopoulos B."/>
            <person name="Baker S."/>
            <person name="Barry K."/>
            <person name="Bills G."/>
            <person name="Bluhm B."/>
            <person name="Cannon C."/>
            <person name="Castanera R."/>
            <person name="Culley D."/>
            <person name="Daum C."/>
            <person name="Ezra D."/>
            <person name="Gonzalez J."/>
            <person name="Henrissat B."/>
            <person name="Kuo A."/>
            <person name="Liang C."/>
            <person name="Lipzen A."/>
            <person name="Lutzoni F."/>
            <person name="Magnuson J."/>
            <person name="Mondo S."/>
            <person name="Nolan M."/>
            <person name="Ohm R."/>
            <person name="Pangilinan J."/>
            <person name="Park H.-J."/>
            <person name="Ramirez L."/>
            <person name="Alfaro M."/>
            <person name="Sun H."/>
            <person name="Tritt A."/>
            <person name="Yoshinaga Y."/>
            <person name="Zwiers L.-H."/>
            <person name="Turgeon B."/>
            <person name="Goodwin S."/>
            <person name="Spatafora J."/>
            <person name="Crous P."/>
            <person name="Grigoriev I."/>
        </authorList>
    </citation>
    <scope>NUCLEOTIDE SEQUENCE</scope>
    <source>
        <strain evidence="5">CBS 109.77</strain>
    </source>
</reference>
<evidence type="ECO:0000256" key="4">
    <source>
        <dbReference type="ARBA" id="ARBA00023002"/>
    </source>
</evidence>
<accession>A0A6A6XUS7</accession>
<dbReference type="InterPro" id="IPR020946">
    <property type="entry name" value="Flavin_mOase-like"/>
</dbReference>
<dbReference type="EMBL" id="MU001749">
    <property type="protein sequence ID" value="KAF2800321.1"/>
    <property type="molecule type" value="Genomic_DNA"/>
</dbReference>
<dbReference type="Proteomes" id="UP000799757">
    <property type="component" value="Unassembled WGS sequence"/>
</dbReference>
<keyword evidence="6" id="KW-1185">Reference proteome</keyword>
<dbReference type="PANTHER" id="PTHR42877">
    <property type="entry name" value="L-ORNITHINE N(5)-MONOOXYGENASE-RELATED"/>
    <property type="match status" value="1"/>
</dbReference>
<dbReference type="OrthoDB" id="74360at2759"/>
<dbReference type="GO" id="GO:0050661">
    <property type="term" value="F:NADP binding"/>
    <property type="evidence" value="ECO:0007669"/>
    <property type="project" value="InterPro"/>
</dbReference>
<evidence type="ECO:0000313" key="6">
    <source>
        <dbReference type="Proteomes" id="UP000799757"/>
    </source>
</evidence>
<evidence type="ECO:0000256" key="3">
    <source>
        <dbReference type="ARBA" id="ARBA00022827"/>
    </source>
</evidence>
<dbReference type="AlphaFoldDB" id="A0A6A6XUS7"/>
<dbReference type="PANTHER" id="PTHR42877:SF1">
    <property type="entry name" value="FAD-BINDING MONOOXYGENASE STCW"/>
    <property type="match status" value="1"/>
</dbReference>
<dbReference type="GO" id="GO:0050660">
    <property type="term" value="F:flavin adenine dinucleotide binding"/>
    <property type="evidence" value="ECO:0007669"/>
    <property type="project" value="InterPro"/>
</dbReference>
<sequence length="576" mass="66019">MSASPNLYENFRSECPQIPDVVLNDPANRGIKVIIIGAGVGGILHSYNIDKQCSNVQYTVYEKNSDVGGTWFENRYPGCACDVPSHNYSYHFAPNPHWPKFLSSREDIWAYLDRVCNVFNLRRNMKFESEVIEARWDDALAIWRVKIRQTIDGGSPQEIEDTCNVLWYSTGLLNKWKWPEVEGLGDFKGKLMHSASWPEEYGQESWKGQKVVVIGSGASSLQIVPSMQPHVSHMDVFVRTGIWFAPLVEEYEADYVYSEAERAAFIKDPLEIQEHIKMMEQKLNEAYPALWMKSDMQKGLRSHLEKVLDQQFQDKRLLKGYLPNFSVGCRRITPGFPYIRAVQQENVNVHFTHVTKIVPTGVIGADGVLREADTIVCATGFDTTYRPRFPIIGKYGRNLQEKWNEEATAYFGVADPDMPNFIIHGGPPGPLQNGSPMGVFHALSSYGIQMIQKLQNENIRSLRPTASALRAFDDYIQALVPHTVFSDDCRSWYRNNKTGKVTNIYPGSALHLMEMLERPRWEDYEIEYWNENRFSFMGWGYVKGLKEPGNDLTYYLTPDKIDPAWVRAVMEIETNE</sequence>
<name>A0A6A6XUS7_9PLEO</name>
<organism evidence="5 6">
    <name type="scientific">Melanomma pulvis-pyrius CBS 109.77</name>
    <dbReference type="NCBI Taxonomy" id="1314802"/>
    <lineage>
        <taxon>Eukaryota</taxon>
        <taxon>Fungi</taxon>
        <taxon>Dikarya</taxon>
        <taxon>Ascomycota</taxon>
        <taxon>Pezizomycotina</taxon>
        <taxon>Dothideomycetes</taxon>
        <taxon>Pleosporomycetidae</taxon>
        <taxon>Pleosporales</taxon>
        <taxon>Melanommataceae</taxon>
        <taxon>Melanomma</taxon>
    </lineage>
</organism>
<evidence type="ECO:0000313" key="5">
    <source>
        <dbReference type="EMBL" id="KAF2800321.1"/>
    </source>
</evidence>
<dbReference type="InterPro" id="IPR051209">
    <property type="entry name" value="FAD-bind_Monooxygenase_sf"/>
</dbReference>